<keyword evidence="8" id="KW-1185">Reference proteome</keyword>
<evidence type="ECO:0000256" key="3">
    <source>
        <dbReference type="ARBA" id="ARBA00022750"/>
    </source>
</evidence>
<dbReference type="AlphaFoldDB" id="E3RVA4"/>
<proteinExistence type="inferred from homology"/>
<feature type="domain" description="Peptidase A1" evidence="6">
    <location>
        <begin position="213"/>
        <end position="620"/>
    </location>
</feature>
<dbReference type="HOGENOM" id="CLU_438827_0_0_1"/>
<dbReference type="GO" id="GO:0004190">
    <property type="term" value="F:aspartic-type endopeptidase activity"/>
    <property type="evidence" value="ECO:0007669"/>
    <property type="project" value="UniProtKB-KW"/>
</dbReference>
<evidence type="ECO:0000259" key="6">
    <source>
        <dbReference type="PROSITE" id="PS51767"/>
    </source>
</evidence>
<accession>E3RVA4</accession>
<dbReference type="GO" id="GO:0006508">
    <property type="term" value="P:proteolysis"/>
    <property type="evidence" value="ECO:0007669"/>
    <property type="project" value="UniProtKB-KW"/>
</dbReference>
<dbReference type="GO" id="GO:0006376">
    <property type="term" value="P:mRNA splice site recognition"/>
    <property type="evidence" value="ECO:0007669"/>
    <property type="project" value="InterPro"/>
</dbReference>
<dbReference type="GO" id="GO:0005685">
    <property type="term" value="C:U1 snRNP"/>
    <property type="evidence" value="ECO:0007669"/>
    <property type="project" value="InterPro"/>
</dbReference>
<reference evidence="7 8" key="1">
    <citation type="journal article" date="2010" name="Genome Biol.">
        <title>A first genome assembly of the barley fungal pathogen Pyrenophora teres f. teres.</title>
        <authorList>
            <person name="Ellwood S.R."/>
            <person name="Liu Z."/>
            <person name="Syme R.A."/>
            <person name="Lai Z."/>
            <person name="Hane J.K."/>
            <person name="Keiper F."/>
            <person name="Moffat C.S."/>
            <person name="Oliver R.P."/>
            <person name="Friesen T.L."/>
        </authorList>
    </citation>
    <scope>NUCLEOTIDE SEQUENCE [LARGE SCALE GENOMIC DNA]</scope>
    <source>
        <strain evidence="7 8">0-1</strain>
    </source>
</reference>
<evidence type="ECO:0000256" key="2">
    <source>
        <dbReference type="ARBA" id="ARBA00007447"/>
    </source>
</evidence>
<dbReference type="GO" id="GO:0003729">
    <property type="term" value="F:mRNA binding"/>
    <property type="evidence" value="ECO:0007669"/>
    <property type="project" value="InterPro"/>
</dbReference>
<evidence type="ECO:0000256" key="1">
    <source>
        <dbReference type="ARBA" id="ARBA00005655"/>
    </source>
</evidence>
<dbReference type="STRING" id="861557.E3RVA4"/>
<comment type="similarity">
    <text evidence="1">Belongs to the Luc7 family.</text>
</comment>
<dbReference type="InterPro" id="IPR001461">
    <property type="entry name" value="Aspartic_peptidase_A1"/>
</dbReference>
<dbReference type="PANTHER" id="PTHR12375">
    <property type="entry name" value="RNA-BINDING PROTEIN LUC7-RELATED"/>
    <property type="match status" value="1"/>
</dbReference>
<dbReference type="PROSITE" id="PS00141">
    <property type="entry name" value="ASP_PROTEASE"/>
    <property type="match status" value="2"/>
</dbReference>
<dbReference type="eggNOG" id="KOG0796">
    <property type="taxonomic scope" value="Eukaryota"/>
</dbReference>
<evidence type="ECO:0000256" key="5">
    <source>
        <dbReference type="SAM" id="MobiDB-lite"/>
    </source>
</evidence>
<dbReference type="PRINTS" id="PR00792">
    <property type="entry name" value="PEPSIN"/>
</dbReference>
<comment type="similarity">
    <text evidence="2 4">Belongs to the peptidase A1 family.</text>
</comment>
<organism evidence="8">
    <name type="scientific">Pyrenophora teres f. teres (strain 0-1)</name>
    <name type="common">Barley net blotch fungus</name>
    <name type="synonym">Drechslera teres f. teres</name>
    <dbReference type="NCBI Taxonomy" id="861557"/>
    <lineage>
        <taxon>Eukaryota</taxon>
        <taxon>Fungi</taxon>
        <taxon>Dikarya</taxon>
        <taxon>Ascomycota</taxon>
        <taxon>Pezizomycotina</taxon>
        <taxon>Dothideomycetes</taxon>
        <taxon>Pleosporomycetidae</taxon>
        <taxon>Pleosporales</taxon>
        <taxon>Pleosporineae</taxon>
        <taxon>Pleosporaceae</taxon>
        <taxon>Pyrenophora</taxon>
    </lineage>
</organism>
<feature type="region of interest" description="Disordered" evidence="5">
    <location>
        <begin position="233"/>
        <end position="265"/>
    </location>
</feature>
<name>E3RVA4_PYRTT</name>
<dbReference type="InterPro" id="IPR004882">
    <property type="entry name" value="Luc7-rel"/>
</dbReference>
<dbReference type="InterPro" id="IPR033121">
    <property type="entry name" value="PEPTIDASE_A1"/>
</dbReference>
<dbReference type="InterPro" id="IPR001969">
    <property type="entry name" value="Aspartic_peptidase_AS"/>
</dbReference>
<feature type="compositionally biased region" description="Gly residues" evidence="5">
    <location>
        <begin position="256"/>
        <end position="265"/>
    </location>
</feature>
<gene>
    <name evidence="7" type="ORF">PTT_13091</name>
</gene>
<dbReference type="Gene3D" id="2.40.70.10">
    <property type="entry name" value="Acid Proteases"/>
    <property type="match status" value="2"/>
</dbReference>
<protein>
    <recommendedName>
        <fullName evidence="6">Peptidase A1 domain-containing protein</fullName>
    </recommendedName>
</protein>
<evidence type="ECO:0000256" key="4">
    <source>
        <dbReference type="RuleBase" id="RU000454"/>
    </source>
</evidence>
<evidence type="ECO:0000313" key="7">
    <source>
        <dbReference type="EMBL" id="EFQ90352.1"/>
    </source>
</evidence>
<sequence>MAAAETRRLLEQLMGEQLMSGTDQRAPQLPITDPKVCRSYLVGNCPHDLFTNTKNELGPCPKVHNEALKAEYADASEEQKRRWGFDFDYMRDMQHHIDSCNRKIDSAQRRLEKTPEEIRQTNALLKAIHELTKSIEAGMLEIQIMGEEGMVNMAVQEFTKIRYKKAEKEERERELRALSDTGGPSGHQKLQVCDVCGAYLSRLDNDRRLADHFYGKMHLGYAQMRKSYETLSKELKDRPQPGRNSYTPSGGDMDRGGGGGWGGGGYGGGGGFRGGRGNRRGVTPNILPLKSVPYAHHLIPPSSLHLAYHRHHTNNNSTIHPRQSPFPTAPLQTPLLTFGGRIYITTITLSSQPFSVVLDTGSSDTWVASSSFQCLDPLSYAVIDTRNSTSQPQIFSLALDRATDGNPSSGGQLAIGGIPNVQHDGNWVTVPIQPIARDVYAYYAINVDGFDITPPSSPSSQFPSHQKREQSFLKRAWGLITNWSSTTNPTKRSIISSPTLAILDSGSSLLYLPDNIADHVASLFSPPAVFNANAGTWVVACDAAAPRVGIVIDGQSFFISEDDLMNRGPGAVGGPGVGASQGICVLATQRAGGGSCVLGDSWLKGVLVVFDLEGNKVSVVGSY</sequence>
<dbReference type="Pfam" id="PF03194">
    <property type="entry name" value="LUC7"/>
    <property type="match status" value="1"/>
</dbReference>
<dbReference type="Pfam" id="PF00026">
    <property type="entry name" value="Asp"/>
    <property type="match status" value="2"/>
</dbReference>
<keyword evidence="3 4" id="KW-0064">Aspartyl protease</keyword>
<dbReference type="OrthoDB" id="153872at2759"/>
<dbReference type="EMBL" id="GL535257">
    <property type="protein sequence ID" value="EFQ90352.1"/>
    <property type="molecule type" value="Genomic_DNA"/>
</dbReference>
<dbReference type="Proteomes" id="UP000001067">
    <property type="component" value="Unassembled WGS sequence"/>
</dbReference>
<keyword evidence="4" id="KW-0378">Hydrolase</keyword>
<keyword evidence="4" id="KW-0645">Protease</keyword>
<evidence type="ECO:0000313" key="8">
    <source>
        <dbReference type="Proteomes" id="UP000001067"/>
    </source>
</evidence>
<dbReference type="SUPFAM" id="SSF50630">
    <property type="entry name" value="Acid proteases"/>
    <property type="match status" value="1"/>
</dbReference>
<dbReference type="KEGG" id="pte:PTT_13091"/>
<dbReference type="InterPro" id="IPR021109">
    <property type="entry name" value="Peptidase_aspartic_dom_sf"/>
</dbReference>
<dbReference type="PROSITE" id="PS51767">
    <property type="entry name" value="PEPTIDASE_A1"/>
    <property type="match status" value="1"/>
</dbReference>